<evidence type="ECO:0000313" key="4">
    <source>
        <dbReference type="Proteomes" id="UP001162131"/>
    </source>
</evidence>
<keyword evidence="4" id="KW-1185">Reference proteome</keyword>
<evidence type="ECO:0000256" key="1">
    <source>
        <dbReference type="SAM" id="Phobius"/>
    </source>
</evidence>
<protein>
    <recommendedName>
        <fullName evidence="2">RGS domain-containing protein</fullName>
    </recommendedName>
</protein>
<feature type="transmembrane region" description="Helical" evidence="1">
    <location>
        <begin position="206"/>
        <end position="224"/>
    </location>
</feature>
<dbReference type="EMBL" id="CAJZBQ010000011">
    <property type="protein sequence ID" value="CAG9313590.1"/>
    <property type="molecule type" value="Genomic_DNA"/>
</dbReference>
<dbReference type="PROSITE" id="PS50132">
    <property type="entry name" value="RGS"/>
    <property type="match status" value="1"/>
</dbReference>
<dbReference type="SUPFAM" id="SSF48097">
    <property type="entry name" value="Regulator of G-protein signaling, RGS"/>
    <property type="match status" value="1"/>
</dbReference>
<keyword evidence="1" id="KW-0472">Membrane</keyword>
<feature type="transmembrane region" description="Helical" evidence="1">
    <location>
        <begin position="133"/>
        <end position="154"/>
    </location>
</feature>
<reference evidence="3" key="1">
    <citation type="submission" date="2021-09" db="EMBL/GenBank/DDBJ databases">
        <authorList>
            <consortium name="AG Swart"/>
            <person name="Singh M."/>
            <person name="Singh A."/>
            <person name="Seah K."/>
            <person name="Emmerich C."/>
        </authorList>
    </citation>
    <scope>NUCLEOTIDE SEQUENCE</scope>
    <source>
        <strain evidence="3">ATCC30299</strain>
    </source>
</reference>
<proteinExistence type="predicted"/>
<feature type="transmembrane region" description="Helical" evidence="1">
    <location>
        <begin position="52"/>
        <end position="75"/>
    </location>
</feature>
<keyword evidence="1" id="KW-1133">Transmembrane helix</keyword>
<feature type="domain" description="RGS" evidence="2">
    <location>
        <begin position="313"/>
        <end position="384"/>
    </location>
</feature>
<dbReference type="AlphaFoldDB" id="A0AAU9IQW0"/>
<evidence type="ECO:0000259" key="2">
    <source>
        <dbReference type="PROSITE" id="PS50132"/>
    </source>
</evidence>
<organism evidence="3 4">
    <name type="scientific">Blepharisma stoltei</name>
    <dbReference type="NCBI Taxonomy" id="1481888"/>
    <lineage>
        <taxon>Eukaryota</taxon>
        <taxon>Sar</taxon>
        <taxon>Alveolata</taxon>
        <taxon>Ciliophora</taxon>
        <taxon>Postciliodesmatophora</taxon>
        <taxon>Heterotrichea</taxon>
        <taxon>Heterotrichida</taxon>
        <taxon>Blepharismidae</taxon>
        <taxon>Blepharisma</taxon>
    </lineage>
</organism>
<accession>A0AAU9IQW0</accession>
<dbReference type="InterPro" id="IPR036305">
    <property type="entry name" value="RGS_sf"/>
</dbReference>
<feature type="transmembrane region" description="Helical" evidence="1">
    <location>
        <begin position="81"/>
        <end position="100"/>
    </location>
</feature>
<evidence type="ECO:0000313" key="3">
    <source>
        <dbReference type="EMBL" id="CAG9313590.1"/>
    </source>
</evidence>
<dbReference type="InterPro" id="IPR016137">
    <property type="entry name" value="RGS"/>
</dbReference>
<name>A0AAU9IQW0_9CILI</name>
<dbReference type="Proteomes" id="UP001162131">
    <property type="component" value="Unassembled WGS sequence"/>
</dbReference>
<feature type="transmembrane region" description="Helical" evidence="1">
    <location>
        <begin position="6"/>
        <end position="32"/>
    </location>
</feature>
<gene>
    <name evidence="3" type="ORF">BSTOLATCC_MIC9403</name>
</gene>
<feature type="transmembrane region" description="Helical" evidence="1">
    <location>
        <begin position="174"/>
        <end position="194"/>
    </location>
</feature>
<comment type="caution">
    <text evidence="3">The sequence shown here is derived from an EMBL/GenBank/DDBJ whole genome shotgun (WGS) entry which is preliminary data.</text>
</comment>
<keyword evidence="1" id="KW-0812">Transmembrane</keyword>
<sequence>MAEETYALNIFAWVFYLLFVKALYIFFGLYFYRKNKFRHLFEQSSQILTISLITNLINSQVAICLSFVTIFDMFYIPQTIIPIYILYGLTHHIYYIVNLLRMYRLGLLDRVKSGEIKNYEHYLKLRKRIENKWNFKIITVYSLIIVSISCSMFIPSIIYHSEHFIDSIFEGTYFIWWCFVVVMEEIGYMIYIYKIRKVHRRYHIKLELYLFLAIWAIGLIAPFANFVSFYLYTVPIRNLLMFVTSHICLYEESKKLKSEVPLPNLNDSRLIAESAVVYNHFSRYISRSKNKKWQFYLELLMLINIYKLHPNTREGLNIYEEYLKENELISESLARKVRKIINSDPYFQKEDTALFDCVELFLTHFFNNEVFPEFHKSNDFKKLQEETDYNNQMIGLY</sequence>